<dbReference type="InterPro" id="IPR045725">
    <property type="entry name" value="DUF6079_N"/>
</dbReference>
<comment type="caution">
    <text evidence="2">The sequence shown here is derived from an EMBL/GenBank/DDBJ whole genome shotgun (WGS) entry which is preliminary data.</text>
</comment>
<protein>
    <recommendedName>
        <fullName evidence="1">DUF6079 domain-containing protein</fullName>
    </recommendedName>
</protein>
<evidence type="ECO:0000313" key="2">
    <source>
        <dbReference type="EMBL" id="KAA6328558.1"/>
    </source>
</evidence>
<evidence type="ECO:0000259" key="1">
    <source>
        <dbReference type="Pfam" id="PF19557"/>
    </source>
</evidence>
<accession>A0A5J4R4J2</accession>
<dbReference type="Pfam" id="PF19557">
    <property type="entry name" value="DUF6079_1st"/>
    <property type="match status" value="1"/>
</dbReference>
<gene>
    <name evidence="2" type="ORF">EZS27_022560</name>
</gene>
<organism evidence="2">
    <name type="scientific">termite gut metagenome</name>
    <dbReference type="NCBI Taxonomy" id="433724"/>
    <lineage>
        <taxon>unclassified sequences</taxon>
        <taxon>metagenomes</taxon>
        <taxon>organismal metagenomes</taxon>
    </lineage>
</organism>
<feature type="domain" description="DUF6079" evidence="1">
    <location>
        <begin position="24"/>
        <end position="99"/>
    </location>
</feature>
<sequence>MKLREIYSKAIERKINPAVVAQDKTTDTIQIEIEEYVFTDEIINSLYKVLLAIRNKEQVSKTGIWINGYYGSGKSHFLKYIHYCIAGETRDLALSRLAEAVKKRGPLLTSSKVNVSISEMADLKRWYDKAEIEDILFNAQDVSKANKDNTTFTHIFFNMFNQCRGYNAYNIPLATLFEKYLNENGAFDSFKTALLEEENFDWTTDAADVVTNELNTILRVAKSSLPRMDIEALKATLLNKENYYIDALKFTTEVQNYLKTKEDNYRCCFWSMKFRSLSIPTKMCCWTYNLSSKV</sequence>
<reference evidence="2" key="1">
    <citation type="submission" date="2019-03" db="EMBL/GenBank/DDBJ databases">
        <title>Single cell metagenomics reveals metabolic interactions within the superorganism composed of flagellate Streblomastix strix and complex community of Bacteroidetes bacteria on its surface.</title>
        <authorList>
            <person name="Treitli S.C."/>
            <person name="Kolisko M."/>
            <person name="Husnik F."/>
            <person name="Keeling P."/>
            <person name="Hampl V."/>
        </authorList>
    </citation>
    <scope>NUCLEOTIDE SEQUENCE</scope>
    <source>
        <strain evidence="2">STM</strain>
    </source>
</reference>
<dbReference type="EMBL" id="SNRY01001799">
    <property type="protein sequence ID" value="KAA6328558.1"/>
    <property type="molecule type" value="Genomic_DNA"/>
</dbReference>
<dbReference type="AlphaFoldDB" id="A0A5J4R4J2"/>
<name>A0A5J4R4J2_9ZZZZ</name>
<proteinExistence type="predicted"/>